<proteinExistence type="predicted"/>
<reference evidence="1 2" key="1">
    <citation type="submission" date="2021-01" db="EMBL/GenBank/DDBJ databases">
        <title>Whole genome shotgun sequence of Catellatospora chokoriensis NBRC 107358.</title>
        <authorList>
            <person name="Komaki H."/>
            <person name="Tamura T."/>
        </authorList>
    </citation>
    <scope>NUCLEOTIDE SEQUENCE [LARGE SCALE GENOMIC DNA]</scope>
    <source>
        <strain evidence="1 2">NBRC 107358</strain>
    </source>
</reference>
<protein>
    <submittedName>
        <fullName evidence="1">Uncharacterized protein</fullName>
    </submittedName>
</protein>
<comment type="caution">
    <text evidence="1">The sequence shown here is derived from an EMBL/GenBank/DDBJ whole genome shotgun (WGS) entry which is preliminary data.</text>
</comment>
<keyword evidence="2" id="KW-1185">Reference proteome</keyword>
<organism evidence="1 2">
    <name type="scientific">Catellatospora chokoriensis</name>
    <dbReference type="NCBI Taxonomy" id="310353"/>
    <lineage>
        <taxon>Bacteria</taxon>
        <taxon>Bacillati</taxon>
        <taxon>Actinomycetota</taxon>
        <taxon>Actinomycetes</taxon>
        <taxon>Micromonosporales</taxon>
        <taxon>Micromonosporaceae</taxon>
        <taxon>Catellatospora</taxon>
    </lineage>
</organism>
<dbReference type="AlphaFoldDB" id="A0A8J3K551"/>
<evidence type="ECO:0000313" key="1">
    <source>
        <dbReference type="EMBL" id="GIF90453.1"/>
    </source>
</evidence>
<accession>A0A8J3K551</accession>
<dbReference type="Proteomes" id="UP000619293">
    <property type="component" value="Unassembled WGS sequence"/>
</dbReference>
<sequence>MGAGRRALMKNIALAVVPLAVVAALPLLVLLRSGGEVVETGLVRCPGNLSGQCAANLTVTAVKDALVGHGYTCTDVKERGHHECKLKIGVAEFTVYIDYNGDGVRELEAAVTFYQDGITPGKSSTALLSWVASLPFADSRQNIEEVTAWVAAKMTSPGDAEARIGPYIYHLERGTAGILDLSIIPDYKAKATKTKPRAVTLPAVTGEFPTLADAYLRDLTTANLTKLMSDAKWTCAPEAPSSLVQPAQQQVSCQAPAMAELRLTVGYDDESRIRSIYAWCHYQPGTPLCRTLFRTLAAAAHLGHPDLREQSAEWAARNVDHDAMTVIGDVRFIAALDPTTITILPSLL</sequence>
<name>A0A8J3K551_9ACTN</name>
<dbReference type="EMBL" id="BONG01000023">
    <property type="protein sequence ID" value="GIF90453.1"/>
    <property type="molecule type" value="Genomic_DNA"/>
</dbReference>
<evidence type="ECO:0000313" key="2">
    <source>
        <dbReference type="Proteomes" id="UP000619293"/>
    </source>
</evidence>
<gene>
    <name evidence="1" type="ORF">Cch02nite_38970</name>
</gene>